<keyword evidence="4 7" id="KW-1133">Transmembrane helix</keyword>
<dbReference type="PRINTS" id="PR01609">
    <property type="entry name" value="CD36FAMILY"/>
</dbReference>
<dbReference type="AlphaFoldDB" id="A0A1I7VM03"/>
<protein>
    <submittedName>
        <fullName evidence="10">Lysosome membrane protein 2</fullName>
    </submittedName>
</protein>
<dbReference type="CTD" id="9944267"/>
<dbReference type="OMA" id="NRGFCNK"/>
<gene>
    <name evidence="8 10" type="ORF">LOAG_16851</name>
</gene>
<dbReference type="GO" id="GO:0005044">
    <property type="term" value="F:scavenger receptor activity"/>
    <property type="evidence" value="ECO:0007669"/>
    <property type="project" value="TreeGrafter"/>
</dbReference>
<keyword evidence="5 7" id="KW-0472">Membrane</keyword>
<evidence type="ECO:0000256" key="5">
    <source>
        <dbReference type="ARBA" id="ARBA00023136"/>
    </source>
</evidence>
<dbReference type="PANTHER" id="PTHR11923:SF51">
    <property type="entry name" value="LYSOSOME MEMBRANE PROTEIN 2"/>
    <property type="match status" value="1"/>
</dbReference>
<evidence type="ECO:0000256" key="4">
    <source>
        <dbReference type="ARBA" id="ARBA00022989"/>
    </source>
</evidence>
<keyword evidence="6" id="KW-0325">Glycoprotein</keyword>
<dbReference type="FunCoup" id="A0A1I7VM03">
    <property type="interactions" value="1027"/>
</dbReference>
<evidence type="ECO:0000256" key="6">
    <source>
        <dbReference type="ARBA" id="ARBA00023180"/>
    </source>
</evidence>
<dbReference type="eggNOG" id="KOG3776">
    <property type="taxonomic scope" value="Eukaryota"/>
</dbReference>
<dbReference type="RefSeq" id="XP_020306964.1">
    <property type="nucleotide sequence ID" value="XM_020449509.1"/>
</dbReference>
<evidence type="ECO:0000256" key="1">
    <source>
        <dbReference type="ARBA" id="ARBA00004370"/>
    </source>
</evidence>
<accession>A0A1S0UKC8</accession>
<evidence type="ECO:0000313" key="8">
    <source>
        <dbReference type="EMBL" id="EJD76150.1"/>
    </source>
</evidence>
<dbReference type="EMBL" id="JH712088">
    <property type="protein sequence ID" value="EJD76150.1"/>
    <property type="molecule type" value="Genomic_DNA"/>
</dbReference>
<dbReference type="WBParaSite" id="EN70_4029">
    <property type="protein sequence ID" value="EN70_4029"/>
    <property type="gene ID" value="EN70_4029"/>
</dbReference>
<evidence type="ECO:0000256" key="2">
    <source>
        <dbReference type="ARBA" id="ARBA00010532"/>
    </source>
</evidence>
<dbReference type="Pfam" id="PF01130">
    <property type="entry name" value="CD36"/>
    <property type="match status" value="1"/>
</dbReference>
<keyword evidence="3 7" id="KW-0812">Transmembrane</keyword>
<dbReference type="InterPro" id="IPR002159">
    <property type="entry name" value="CD36_fam"/>
</dbReference>
<proteinExistence type="inferred from homology"/>
<dbReference type="STRING" id="7209.A0A1I7VM03"/>
<dbReference type="Proteomes" id="UP000095285">
    <property type="component" value="Unassembled WGS sequence"/>
</dbReference>
<evidence type="ECO:0000256" key="7">
    <source>
        <dbReference type="SAM" id="Phobius"/>
    </source>
</evidence>
<dbReference type="OrthoDB" id="18585at2759"/>
<organism evidence="9 10">
    <name type="scientific">Loa loa</name>
    <name type="common">Eye worm</name>
    <name type="synonym">Filaria loa</name>
    <dbReference type="NCBI Taxonomy" id="7209"/>
    <lineage>
        <taxon>Eukaryota</taxon>
        <taxon>Metazoa</taxon>
        <taxon>Ecdysozoa</taxon>
        <taxon>Nematoda</taxon>
        <taxon>Chromadorea</taxon>
        <taxon>Rhabditida</taxon>
        <taxon>Spirurina</taxon>
        <taxon>Spiruromorpha</taxon>
        <taxon>Filarioidea</taxon>
        <taxon>Onchocercidae</taxon>
        <taxon>Loa</taxon>
    </lineage>
</organism>
<dbReference type="GeneID" id="9944267"/>
<dbReference type="GO" id="GO:0016020">
    <property type="term" value="C:membrane"/>
    <property type="evidence" value="ECO:0007669"/>
    <property type="project" value="UniProtKB-SubCell"/>
</dbReference>
<comment type="subcellular location">
    <subcellularLocation>
        <location evidence="1">Membrane</location>
    </subcellularLocation>
</comment>
<dbReference type="PANTHER" id="PTHR11923">
    <property type="entry name" value="SCAVENGER RECEPTOR CLASS B TYPE-1 SR-B1"/>
    <property type="match status" value="1"/>
</dbReference>
<name>A0A1I7VM03_LOALO</name>
<evidence type="ECO:0000256" key="3">
    <source>
        <dbReference type="ARBA" id="ARBA00022692"/>
    </source>
</evidence>
<accession>A0A1I7VM03</accession>
<evidence type="ECO:0000313" key="9">
    <source>
        <dbReference type="Proteomes" id="UP000095285"/>
    </source>
</evidence>
<feature type="transmembrane region" description="Helical" evidence="7">
    <location>
        <begin position="7"/>
        <end position="32"/>
    </location>
</feature>
<keyword evidence="9" id="KW-1185">Reference proteome</keyword>
<comment type="similarity">
    <text evidence="2">Belongs to the CD36 family.</text>
</comment>
<sequence>MNIRICTIGALAVGSIFIIIGIISLTIIPLTINKEVIKSEHLGFDENGTYNIMTQRWIEQNYSMKLKIWTVSITNPDDVIQHGSYPALVEKGPYVYTEYRKRVKVDFMRNNTRVLFRNRRYYIYNEKESCSNCSLNDPVTIPNVMFQYIVNIAAESGFLVKELIRIALRRFKRETPFIRVTVNQMLFEGYEDPLIGWICNRNLTRPLCAIAGFPMRMKFLENGTDYGEYLIDTGLEDTGKIGRVYEWNGRNETPWWSTAQARKINGTDGELFSPFLSISDDLPIFLGDLGRSVYLHYDKSVTYGRIPSYRFVIPSKVYDPFLPENKGFCSQETPRYFDSDVQPRGCLPAGMFDIGRTKLGSPHIYLSGVHFYNSPPQVYQNFTGFQRPDSSDATYIDIEPYTGVVVNAFAASQINIGMISGNLYMLGKMPNMIVPVLWMNELINVDEQTKKDLETVVLMPRGARILGISLVGAGLLLWIVFLIISLRNIYLGRKADDETSHLIEDGMGN</sequence>
<evidence type="ECO:0000313" key="10">
    <source>
        <dbReference type="WBParaSite" id="EN70_4029"/>
    </source>
</evidence>
<reference evidence="10" key="2">
    <citation type="submission" date="2016-11" db="UniProtKB">
        <authorList>
            <consortium name="WormBaseParasite"/>
        </authorList>
    </citation>
    <scope>IDENTIFICATION</scope>
</reference>
<dbReference type="KEGG" id="loa:LOAG_16851"/>
<feature type="transmembrane region" description="Helical" evidence="7">
    <location>
        <begin position="465"/>
        <end position="484"/>
    </location>
</feature>
<reference evidence="8 9" key="1">
    <citation type="submission" date="2012-04" db="EMBL/GenBank/DDBJ databases">
        <title>The Genome Sequence of Loa loa.</title>
        <authorList>
            <consortium name="The Broad Institute Genome Sequencing Platform"/>
            <consortium name="Broad Institute Genome Sequencing Center for Infectious Disease"/>
            <person name="Nutman T.B."/>
            <person name="Fink D.L."/>
            <person name="Russ C."/>
            <person name="Young S."/>
            <person name="Zeng Q."/>
            <person name="Gargeya S."/>
            <person name="Alvarado L."/>
            <person name="Berlin A."/>
            <person name="Chapman S.B."/>
            <person name="Chen Z."/>
            <person name="Freedman E."/>
            <person name="Gellesch M."/>
            <person name="Goldberg J."/>
            <person name="Griggs A."/>
            <person name="Gujja S."/>
            <person name="Heilman E.R."/>
            <person name="Heiman D."/>
            <person name="Howarth C."/>
            <person name="Mehta T."/>
            <person name="Neiman D."/>
            <person name="Pearson M."/>
            <person name="Roberts A."/>
            <person name="Saif S."/>
            <person name="Shea T."/>
            <person name="Shenoy N."/>
            <person name="Sisk P."/>
            <person name="Stolte C."/>
            <person name="Sykes S."/>
            <person name="White J."/>
            <person name="Yandava C."/>
            <person name="Haas B."/>
            <person name="Henn M.R."/>
            <person name="Nusbaum C."/>
            <person name="Birren B."/>
        </authorList>
    </citation>
    <scope>NUCLEOTIDE SEQUENCE [LARGE SCALE GENOMIC DNA]</scope>
</reference>
<dbReference type="GO" id="GO:0005737">
    <property type="term" value="C:cytoplasm"/>
    <property type="evidence" value="ECO:0007669"/>
    <property type="project" value="TreeGrafter"/>
</dbReference>